<dbReference type="Gramene" id="OMO53908">
    <property type="protein sequence ID" value="OMO53908"/>
    <property type="gene ID" value="CCACVL1_28246"/>
</dbReference>
<comment type="caution">
    <text evidence="1">The sequence shown here is derived from an EMBL/GenBank/DDBJ whole genome shotgun (WGS) entry which is preliminary data.</text>
</comment>
<gene>
    <name evidence="1" type="ORF">CCACVL1_28246</name>
</gene>
<accession>A0A1R3G738</accession>
<organism evidence="1 2">
    <name type="scientific">Corchorus capsularis</name>
    <name type="common">Jute</name>
    <dbReference type="NCBI Taxonomy" id="210143"/>
    <lineage>
        <taxon>Eukaryota</taxon>
        <taxon>Viridiplantae</taxon>
        <taxon>Streptophyta</taxon>
        <taxon>Embryophyta</taxon>
        <taxon>Tracheophyta</taxon>
        <taxon>Spermatophyta</taxon>
        <taxon>Magnoliopsida</taxon>
        <taxon>eudicotyledons</taxon>
        <taxon>Gunneridae</taxon>
        <taxon>Pentapetalae</taxon>
        <taxon>rosids</taxon>
        <taxon>malvids</taxon>
        <taxon>Malvales</taxon>
        <taxon>Malvaceae</taxon>
        <taxon>Grewioideae</taxon>
        <taxon>Apeibeae</taxon>
        <taxon>Corchorus</taxon>
    </lineage>
</organism>
<dbReference type="EMBL" id="AWWV01015086">
    <property type="protein sequence ID" value="OMO53908.1"/>
    <property type="molecule type" value="Genomic_DNA"/>
</dbReference>
<name>A0A1R3G738_COCAP</name>
<dbReference type="Proteomes" id="UP000188268">
    <property type="component" value="Unassembled WGS sequence"/>
</dbReference>
<sequence>MGFRNCAASTQFTFGKLKMG</sequence>
<evidence type="ECO:0000313" key="2">
    <source>
        <dbReference type="Proteomes" id="UP000188268"/>
    </source>
</evidence>
<keyword evidence="2" id="KW-1185">Reference proteome</keyword>
<dbReference type="AlphaFoldDB" id="A0A1R3G738"/>
<protein>
    <submittedName>
        <fullName evidence="1">Uncharacterized protein</fullName>
    </submittedName>
</protein>
<proteinExistence type="predicted"/>
<evidence type="ECO:0000313" key="1">
    <source>
        <dbReference type="EMBL" id="OMO53908.1"/>
    </source>
</evidence>
<reference evidence="1 2" key="1">
    <citation type="submission" date="2013-09" db="EMBL/GenBank/DDBJ databases">
        <title>Corchorus capsularis genome sequencing.</title>
        <authorList>
            <person name="Alam M."/>
            <person name="Haque M.S."/>
            <person name="Islam M.S."/>
            <person name="Emdad E.M."/>
            <person name="Islam M.M."/>
            <person name="Ahmed B."/>
            <person name="Halim A."/>
            <person name="Hossen Q.M.M."/>
            <person name="Hossain M.Z."/>
            <person name="Ahmed R."/>
            <person name="Khan M.M."/>
            <person name="Islam R."/>
            <person name="Rashid M.M."/>
            <person name="Khan S.A."/>
            <person name="Rahman M.S."/>
            <person name="Alam M."/>
        </authorList>
    </citation>
    <scope>NUCLEOTIDE SEQUENCE [LARGE SCALE GENOMIC DNA]</scope>
    <source>
        <strain evidence="2">cv. CVL-1</strain>
        <tissue evidence="1">Whole seedling</tissue>
    </source>
</reference>